<dbReference type="SUPFAM" id="SSF50044">
    <property type="entry name" value="SH3-domain"/>
    <property type="match status" value="2"/>
</dbReference>
<evidence type="ECO:0000256" key="2">
    <source>
        <dbReference type="ARBA" id="ARBA00015110"/>
    </source>
</evidence>
<dbReference type="OrthoDB" id="1716625at2759"/>
<feature type="compositionally biased region" description="Basic and acidic residues" evidence="7">
    <location>
        <begin position="321"/>
        <end position="334"/>
    </location>
</feature>
<dbReference type="InterPro" id="IPR003124">
    <property type="entry name" value="WH2_dom"/>
</dbReference>
<dbReference type="CDD" id="cd00160">
    <property type="entry name" value="RhoGEF"/>
    <property type="match status" value="1"/>
</dbReference>
<dbReference type="PANTHER" id="PTHR46006:SF6">
    <property type="entry name" value="INTERSECTIN-2 ISOFORM X1"/>
    <property type="match status" value="1"/>
</dbReference>
<dbReference type="GO" id="GO:0005509">
    <property type="term" value="F:calcium ion binding"/>
    <property type="evidence" value="ECO:0007669"/>
    <property type="project" value="InterPro"/>
</dbReference>
<feature type="compositionally biased region" description="Basic and acidic residues" evidence="7">
    <location>
        <begin position="1297"/>
        <end position="1312"/>
    </location>
</feature>
<dbReference type="Pfam" id="PF00018">
    <property type="entry name" value="SH3_1"/>
    <property type="match status" value="2"/>
</dbReference>
<dbReference type="InterPro" id="IPR011992">
    <property type="entry name" value="EF-hand-dom_pair"/>
</dbReference>
<feature type="compositionally biased region" description="Basic and acidic residues" evidence="7">
    <location>
        <begin position="447"/>
        <end position="546"/>
    </location>
</feature>
<dbReference type="Pfam" id="PF00621">
    <property type="entry name" value="RhoGEF"/>
    <property type="match status" value="1"/>
</dbReference>
<dbReference type="EMBL" id="NBSH01000008">
    <property type="protein sequence ID" value="ORX36220.1"/>
    <property type="molecule type" value="Genomic_DNA"/>
</dbReference>
<dbReference type="Gene3D" id="1.10.238.10">
    <property type="entry name" value="EF-hand"/>
    <property type="match status" value="1"/>
</dbReference>
<accession>A0A1Y1UDV2</accession>
<dbReference type="CDD" id="cd00174">
    <property type="entry name" value="SH3"/>
    <property type="match status" value="2"/>
</dbReference>
<feature type="compositionally biased region" description="Gly residues" evidence="7">
    <location>
        <begin position="1469"/>
        <end position="1478"/>
    </location>
</feature>
<feature type="compositionally biased region" description="Basic and acidic residues" evidence="7">
    <location>
        <begin position="580"/>
        <end position="591"/>
    </location>
</feature>
<dbReference type="Pfam" id="PF02205">
    <property type="entry name" value="WH2"/>
    <property type="match status" value="1"/>
</dbReference>
<feature type="compositionally biased region" description="Pro residues" evidence="7">
    <location>
        <begin position="686"/>
        <end position="704"/>
    </location>
</feature>
<dbReference type="PROSITE" id="PS50031">
    <property type="entry name" value="EH"/>
    <property type="match status" value="1"/>
</dbReference>
<feature type="region of interest" description="Disordered" evidence="7">
    <location>
        <begin position="964"/>
        <end position="1088"/>
    </location>
</feature>
<feature type="domain" description="DH" evidence="9">
    <location>
        <begin position="1546"/>
        <end position="1730"/>
    </location>
</feature>
<dbReference type="Gene3D" id="2.30.29.30">
    <property type="entry name" value="Pleckstrin-homology domain (PH domain)/Phosphotyrosine-binding domain (PTB)"/>
    <property type="match status" value="1"/>
</dbReference>
<feature type="compositionally biased region" description="Low complexity" evidence="7">
    <location>
        <begin position="1451"/>
        <end position="1468"/>
    </location>
</feature>
<dbReference type="InterPro" id="IPR001331">
    <property type="entry name" value="GDS_CDC24_CS"/>
</dbReference>
<dbReference type="PANTHER" id="PTHR46006">
    <property type="entry name" value="RHO GUANINE NUCLEOTIDE EXCHANGE FACTOR AT 64C, ISOFORM A"/>
    <property type="match status" value="1"/>
</dbReference>
<evidence type="ECO:0000256" key="4">
    <source>
        <dbReference type="ARBA" id="ARBA00022443"/>
    </source>
</evidence>
<protein>
    <recommendedName>
        <fullName evidence="2">Actin cytoskeleton-regulatory complex protein PAN1</fullName>
    </recommendedName>
    <alternativeName>
        <fullName evidence="3">Actin cytoskeleton-regulatory complex protein pan1</fullName>
    </alternativeName>
</protein>
<dbReference type="GO" id="GO:0003779">
    <property type="term" value="F:actin binding"/>
    <property type="evidence" value="ECO:0007669"/>
    <property type="project" value="InterPro"/>
</dbReference>
<dbReference type="InterPro" id="IPR000261">
    <property type="entry name" value="EH_dom"/>
</dbReference>
<dbReference type="InterPro" id="IPR035899">
    <property type="entry name" value="DBL_dom_sf"/>
</dbReference>
<feature type="region of interest" description="Disordered" evidence="7">
    <location>
        <begin position="1412"/>
        <end position="1500"/>
    </location>
</feature>
<evidence type="ECO:0000256" key="6">
    <source>
        <dbReference type="PROSITE-ProRule" id="PRU00192"/>
    </source>
</evidence>
<reference evidence="13 14" key="1">
    <citation type="submission" date="2017-03" db="EMBL/GenBank/DDBJ databases">
        <title>Widespread Adenine N6-methylation of Active Genes in Fungi.</title>
        <authorList>
            <consortium name="DOE Joint Genome Institute"/>
            <person name="Mondo S.J."/>
            <person name="Dannebaum R.O."/>
            <person name="Kuo R.C."/>
            <person name="Louie K.B."/>
            <person name="Bewick A.J."/>
            <person name="Labutti K."/>
            <person name="Haridas S."/>
            <person name="Kuo A."/>
            <person name="Salamov A."/>
            <person name="Ahrendt S.R."/>
            <person name="Lau R."/>
            <person name="Bowen B.P."/>
            <person name="Lipzen A."/>
            <person name="Sullivan W."/>
            <person name="Andreopoulos W.B."/>
            <person name="Clum A."/>
            <person name="Lindquist E."/>
            <person name="Daum C."/>
            <person name="Northen T.R."/>
            <person name="Ramamoorthy G."/>
            <person name="Schmitz R.J."/>
            <person name="Gryganskyi A."/>
            <person name="Culley D."/>
            <person name="Magnuson J."/>
            <person name="James T.Y."/>
            <person name="O'Malley M.A."/>
            <person name="Stajich J.E."/>
            <person name="Spatafora J.W."/>
            <person name="Visel A."/>
            <person name="Grigoriev I.V."/>
        </authorList>
    </citation>
    <scope>NUCLEOTIDE SEQUENCE [LARGE SCALE GENOMIC DNA]</scope>
    <source>
        <strain evidence="13 14">NRRL Y-17943</strain>
    </source>
</reference>
<evidence type="ECO:0000313" key="13">
    <source>
        <dbReference type="EMBL" id="ORX36220.1"/>
    </source>
</evidence>
<dbReference type="SMART" id="SM00325">
    <property type="entry name" value="RhoGEF"/>
    <property type="match status" value="1"/>
</dbReference>
<feature type="region of interest" description="Disordered" evidence="7">
    <location>
        <begin position="1220"/>
        <end position="1397"/>
    </location>
</feature>
<evidence type="ECO:0000259" key="11">
    <source>
        <dbReference type="PROSITE" id="PS50222"/>
    </source>
</evidence>
<feature type="compositionally biased region" description="Pro residues" evidence="7">
    <location>
        <begin position="569"/>
        <end position="579"/>
    </location>
</feature>
<proteinExistence type="predicted"/>
<evidence type="ECO:0000259" key="10">
    <source>
        <dbReference type="PROSITE" id="PS50031"/>
    </source>
</evidence>
<dbReference type="STRING" id="4999.A0A1Y1UDV2"/>
<dbReference type="InterPro" id="IPR001849">
    <property type="entry name" value="PH_domain"/>
</dbReference>
<feature type="domain" description="EH" evidence="10">
    <location>
        <begin position="196"/>
        <end position="284"/>
    </location>
</feature>
<feature type="compositionally biased region" description="Polar residues" evidence="7">
    <location>
        <begin position="373"/>
        <end position="383"/>
    </location>
</feature>
<dbReference type="PROSITE" id="PS51082">
    <property type="entry name" value="WH2"/>
    <property type="match status" value="1"/>
</dbReference>
<gene>
    <name evidence="13" type="ORF">BD324DRAFT_627945</name>
</gene>
<dbReference type="GO" id="GO:0005085">
    <property type="term" value="F:guanyl-nucleotide exchange factor activity"/>
    <property type="evidence" value="ECO:0007669"/>
    <property type="project" value="InterPro"/>
</dbReference>
<feature type="compositionally biased region" description="Basic residues" evidence="7">
    <location>
        <begin position="1344"/>
        <end position="1360"/>
    </location>
</feature>
<keyword evidence="5" id="KW-0963">Cytoplasm</keyword>
<keyword evidence="14" id="KW-1185">Reference proteome</keyword>
<dbReference type="Proteomes" id="UP000193218">
    <property type="component" value="Unassembled WGS sequence"/>
</dbReference>
<evidence type="ECO:0000313" key="14">
    <source>
        <dbReference type="Proteomes" id="UP000193218"/>
    </source>
</evidence>
<feature type="domain" description="WH2" evidence="12">
    <location>
        <begin position="949"/>
        <end position="966"/>
    </location>
</feature>
<sequence>MQQNWQQQQQQQGYGGGYGSGGNSFMQAQPTGFQQPMQTGYGQPQPRPMTNFTGGSSGGNMSFLNQPPSFGGGGLNPQMTGYPGGGASGLMSQQTGYGGLNAQPTGYGGGLMSQPTGMGGGFGGLRAQPTGVQDPRLQSMMQTFMPSNLSQPFTSSGVPQFNAPPQHQPLTQTFQSLLQNPSVKTPKVPWTLSRQEKKDYDQIFRVWEKGDGFISGETAREVFGQSGLGQDDLMKIWTLSDIDNRGKLNLPEFHVAMGLIYRALNGNEIPEQLPAELIPSSMRDIDTTVNFMRDLLKHEASTRSDTSSPALGSSAAYGGHGPRDATAYKHDDSRSNSGTYKPSSRHLDRKAVRYAGEESDADIKDIRRQLQNTSAMLDSSNNDYARKSEEDEQLEQEIDDLKYRVKRLQEDIDYVSKGRRSADKDEERRKLERELLFLMHEKLPELERRQAQREDEKRMDDRAGNRARDKRNQTHGRYDDRDDRNGDRDWLRGTYDRDRRDSRDSRDRDYDRGYGRDSRDQSRDRRYDDYDRDRRDDRRDRDDYRPRTPPASRTPPPAPPPAPAAVAPPAAPPPKPTAPDPKKMTPEERTAFIRAQAQARIQDRLKALGVEPATEPSLVDKSTEERLAAEKLEAENKAKEADEEQKKREEARHARLAGTSSPAPPKDTPSAPPTPKSILKTGAKAGPPPPPASRAKQPPAPPAPRSTAAAKVPEPPAEDPEEAEFKRREEAIAKAKEERRKRLEQLEKEEADEAKRESDAALANKAKSAAATPSTPPPPPPPPAPAMPAPSPGGYNPFRKPGGGGSGAPAATPAAGGGFNPFFKPQAATPAAAEPTSNESTSAPPPPPPPPPAPPAPAPSAPAFTTRSAAADDEWEKIEERGDDSDSSSDDDDYATSRDHRRNLASALFGGISGGSPTTASRPGSTAPSSAKPTSAALQSLGGGDPNAGRGALLSAIQGGASLRKTKTVVKGETTGKVIGDAAPPSHINLEAQPRESTGTADHTAFSASPEPTSVAETGGFESDFAPRGANRGSVDWYEGLAADSLGPGPAASHGDTSVLEPTAEEDEEDEKDARGPPGPAINVQGEDTDEFDMATSLRVRSLYPYEGQRDVDLSFKEDIVLVAHPAKDASSPWWYGIMVDGGGKGWFPHSYVEEIKPVKAKATYAYTGNSDEELPFAEGDILDIVDRSDENWWKAEKAGVIFIVPAAYLEIEARTDKGAPSLPSAPEPSTSHAVPKALPSPNLLSPTDPVPKPPGSARSRSSTITSVDEGEYSSDSDSVLSWWSSDEDDSDASVDSGKEAERKKRELERQKILSMAGLKLRRDAPAPPPSRASGSNKVDRKPTIGRRRPAPAAPVKRRQAPAVPLSSHDEASESVVTPLASDQDDPMVETAVQDPEAATLDAYARYEQFLSSSLSSKPPARPTPAPITRVPSRPQSSGRDSPQGLGTAPTSPRHSSSSIPTTSLISGTSGGGSGGGRLSTFFSKMKTGANTPTERRHTPVISGPISKVELPNEGPEHEQEAEIGKTWSSLVDQGVLESMGDRERKRQEAIFEFIATEAAYNRDLQLIVEVFYASILHRKILDDKALTVIFANIEDILLANTSFLSSLEQRQKSCRLYVDVIGDILEDCMPSMAVYTPYCVNQHQAGKLLQSLRQSDPKLQAHLQDIRENNPAVRGLDLSSYLLIPMQRITRYPLLLKQIIHYTAPDQDLYPVQNALHIVENVVGTINENVREVEMHERLKELSEHLWIGGEGRLDLTAPTSHQGPRRLLKESTVTKAKSGRKLTMVLCNDILVLIDDGNLYRMPVPLFELTVRRARDESGIVLKVDHSRGGDTIGLKASNGRDAKEWMGVLEQARLDSIDARKGGSRRKMDDGTGMSFEF</sequence>
<keyword evidence="4 6" id="KW-0728">SH3 domain</keyword>
<feature type="compositionally biased region" description="Pro residues" evidence="7">
    <location>
        <begin position="662"/>
        <end position="675"/>
    </location>
</feature>
<organism evidence="13 14">
    <name type="scientific">Kockovaella imperatae</name>
    <dbReference type="NCBI Taxonomy" id="4999"/>
    <lineage>
        <taxon>Eukaryota</taxon>
        <taxon>Fungi</taxon>
        <taxon>Dikarya</taxon>
        <taxon>Basidiomycota</taxon>
        <taxon>Agaricomycotina</taxon>
        <taxon>Tremellomycetes</taxon>
        <taxon>Tremellales</taxon>
        <taxon>Cuniculitremaceae</taxon>
        <taxon>Kockovaella</taxon>
    </lineage>
</organism>
<dbReference type="InParanoid" id="A0A1Y1UDV2"/>
<dbReference type="InterPro" id="IPR051480">
    <property type="entry name" value="Endocytic_GEF_Adapter"/>
</dbReference>
<feature type="compositionally biased region" description="Low complexity" evidence="7">
    <location>
        <begin position="827"/>
        <end position="836"/>
    </location>
</feature>
<feature type="compositionally biased region" description="Basic and acidic residues" evidence="7">
    <location>
        <begin position="723"/>
        <end position="759"/>
    </location>
</feature>
<dbReference type="SMART" id="SM00246">
    <property type="entry name" value="WH2"/>
    <property type="match status" value="1"/>
</dbReference>
<evidence type="ECO:0000259" key="9">
    <source>
        <dbReference type="PROSITE" id="PS50010"/>
    </source>
</evidence>
<evidence type="ECO:0000256" key="5">
    <source>
        <dbReference type="ARBA" id="ARBA00022490"/>
    </source>
</evidence>
<feature type="compositionally biased region" description="Pro residues" evidence="7">
    <location>
        <begin position="843"/>
        <end position="860"/>
    </location>
</feature>
<dbReference type="CDD" id="cd00052">
    <property type="entry name" value="EH"/>
    <property type="match status" value="1"/>
</dbReference>
<evidence type="ECO:0000259" key="12">
    <source>
        <dbReference type="PROSITE" id="PS51082"/>
    </source>
</evidence>
<feature type="compositionally biased region" description="Polar residues" evidence="7">
    <location>
        <begin position="25"/>
        <end position="68"/>
    </location>
</feature>
<dbReference type="InterPro" id="IPR036028">
    <property type="entry name" value="SH3-like_dom_sf"/>
</dbReference>
<dbReference type="SUPFAM" id="SSF47473">
    <property type="entry name" value="EF-hand"/>
    <property type="match status" value="1"/>
</dbReference>
<evidence type="ECO:0000256" key="3">
    <source>
        <dbReference type="ARBA" id="ARBA00020728"/>
    </source>
</evidence>
<feature type="region of interest" description="Disordered" evidence="7">
    <location>
        <begin position="300"/>
        <end position="358"/>
    </location>
</feature>
<dbReference type="GO" id="GO:0005737">
    <property type="term" value="C:cytoplasm"/>
    <property type="evidence" value="ECO:0007669"/>
    <property type="project" value="UniProtKB-SubCell"/>
</dbReference>
<feature type="compositionally biased region" description="Polar residues" evidence="7">
    <location>
        <begin position="915"/>
        <end position="924"/>
    </location>
</feature>
<feature type="compositionally biased region" description="Basic and acidic residues" evidence="7">
    <location>
        <begin position="621"/>
        <end position="653"/>
    </location>
</feature>
<dbReference type="PROSITE" id="PS50222">
    <property type="entry name" value="EF_HAND_2"/>
    <property type="match status" value="1"/>
</dbReference>
<feature type="domain" description="EF-hand" evidence="11">
    <location>
        <begin position="228"/>
        <end position="263"/>
    </location>
</feature>
<dbReference type="SUPFAM" id="SSF48065">
    <property type="entry name" value="DBL homology domain (DH-domain)"/>
    <property type="match status" value="1"/>
</dbReference>
<feature type="compositionally biased region" description="Acidic residues" evidence="7">
    <location>
        <begin position="871"/>
        <end position="894"/>
    </location>
</feature>
<dbReference type="SMART" id="SM00027">
    <property type="entry name" value="EH"/>
    <property type="match status" value="1"/>
</dbReference>
<feature type="compositionally biased region" description="Low complexity" evidence="7">
    <location>
        <begin position="1"/>
        <end position="12"/>
    </location>
</feature>
<feature type="compositionally biased region" description="Low complexity" evidence="7">
    <location>
        <begin position="925"/>
        <end position="937"/>
    </location>
</feature>
<feature type="region of interest" description="Disordered" evidence="7">
    <location>
        <begin position="447"/>
        <end position="591"/>
    </location>
</feature>
<dbReference type="PROSITE" id="PS00741">
    <property type="entry name" value="DH_1"/>
    <property type="match status" value="1"/>
</dbReference>
<feature type="region of interest" description="Disordered" evidence="7">
    <location>
        <begin position="373"/>
        <end position="393"/>
    </location>
</feature>
<feature type="region of interest" description="Disordered" evidence="7">
    <location>
        <begin position="603"/>
        <end position="952"/>
    </location>
</feature>
<dbReference type="InterPro" id="IPR000219">
    <property type="entry name" value="DH_dom"/>
</dbReference>
<feature type="region of interest" description="Disordered" evidence="7">
    <location>
        <begin position="1"/>
        <end position="87"/>
    </location>
</feature>
<feature type="compositionally biased region" description="Pro residues" evidence="7">
    <location>
        <begin position="547"/>
        <end position="563"/>
    </location>
</feature>
<feature type="domain" description="SH3" evidence="8">
    <location>
        <begin position="1156"/>
        <end position="1215"/>
    </location>
</feature>
<feature type="compositionally biased region" description="Low complexity" evidence="7">
    <location>
        <begin position="969"/>
        <end position="980"/>
    </location>
</feature>
<dbReference type="SUPFAM" id="SSF50729">
    <property type="entry name" value="PH domain-like"/>
    <property type="match status" value="1"/>
</dbReference>
<evidence type="ECO:0000256" key="1">
    <source>
        <dbReference type="ARBA" id="ARBA00004496"/>
    </source>
</evidence>
<dbReference type="InterPro" id="IPR011993">
    <property type="entry name" value="PH-like_dom_sf"/>
</dbReference>
<dbReference type="SMART" id="SM00233">
    <property type="entry name" value="PH"/>
    <property type="match status" value="1"/>
</dbReference>
<feature type="compositionally biased region" description="Gly residues" evidence="7">
    <location>
        <begin position="13"/>
        <end position="22"/>
    </location>
</feature>
<dbReference type="GO" id="GO:0035025">
    <property type="term" value="P:positive regulation of Rho protein signal transduction"/>
    <property type="evidence" value="ECO:0007669"/>
    <property type="project" value="TreeGrafter"/>
</dbReference>
<evidence type="ECO:0000259" key="8">
    <source>
        <dbReference type="PROSITE" id="PS50002"/>
    </source>
</evidence>
<dbReference type="Gene3D" id="1.20.900.10">
    <property type="entry name" value="Dbl homology (DH) domain"/>
    <property type="match status" value="1"/>
</dbReference>
<dbReference type="Gene3D" id="2.30.30.40">
    <property type="entry name" value="SH3 Domains"/>
    <property type="match status" value="2"/>
</dbReference>
<name>A0A1Y1UDV2_9TREE</name>
<evidence type="ECO:0000256" key="7">
    <source>
        <dbReference type="SAM" id="MobiDB-lite"/>
    </source>
</evidence>
<feature type="compositionally biased region" description="Polar residues" evidence="7">
    <location>
        <begin position="995"/>
        <end position="1016"/>
    </location>
</feature>
<dbReference type="InterPro" id="IPR002048">
    <property type="entry name" value="EF_hand_dom"/>
</dbReference>
<comment type="caution">
    <text evidence="13">The sequence shown here is derived from an EMBL/GenBank/DDBJ whole genome shotgun (WGS) entry which is preliminary data.</text>
</comment>
<comment type="subcellular location">
    <subcellularLocation>
        <location evidence="1">Cytoplasm</location>
    </subcellularLocation>
</comment>
<dbReference type="Pfam" id="PF12763">
    <property type="entry name" value="EH"/>
    <property type="match status" value="1"/>
</dbReference>
<dbReference type="SMART" id="SM00326">
    <property type="entry name" value="SH3"/>
    <property type="match status" value="2"/>
</dbReference>
<dbReference type="InterPro" id="IPR001452">
    <property type="entry name" value="SH3_domain"/>
</dbReference>
<dbReference type="RefSeq" id="XP_021870321.1">
    <property type="nucleotide sequence ID" value="XM_022016063.1"/>
</dbReference>
<feature type="compositionally biased region" description="Low complexity" evidence="7">
    <location>
        <begin position="1276"/>
        <end position="1285"/>
    </location>
</feature>
<dbReference type="PROSITE" id="PS50010">
    <property type="entry name" value="DH_2"/>
    <property type="match status" value="1"/>
</dbReference>
<dbReference type="GO" id="GO:0035556">
    <property type="term" value="P:intracellular signal transduction"/>
    <property type="evidence" value="ECO:0007669"/>
    <property type="project" value="InterPro"/>
</dbReference>
<dbReference type="PROSITE" id="PS50002">
    <property type="entry name" value="SH3"/>
    <property type="match status" value="1"/>
</dbReference>
<feature type="compositionally biased region" description="Pro residues" evidence="7">
    <location>
        <begin position="774"/>
        <end position="791"/>
    </location>
</feature>
<feature type="compositionally biased region" description="Low complexity" evidence="7">
    <location>
        <begin position="760"/>
        <end position="773"/>
    </location>
</feature>
<dbReference type="GeneID" id="33557872"/>